<evidence type="ECO:0000313" key="3">
    <source>
        <dbReference type="Proteomes" id="UP000011083"/>
    </source>
</evidence>
<reference evidence="2 3" key="1">
    <citation type="journal article" date="2013" name="Genome Biol.">
        <title>Genome of Acanthamoeba castellanii highlights extensive lateral gene transfer and early evolution of tyrosine kinase signaling.</title>
        <authorList>
            <person name="Clarke M."/>
            <person name="Lohan A.J."/>
            <person name="Liu B."/>
            <person name="Lagkouvardos I."/>
            <person name="Roy S."/>
            <person name="Zafar N."/>
            <person name="Bertelli C."/>
            <person name="Schilde C."/>
            <person name="Kianianmomeni A."/>
            <person name="Burglin T.R."/>
            <person name="Frech C."/>
            <person name="Turcotte B."/>
            <person name="Kopec K.O."/>
            <person name="Synnott J.M."/>
            <person name="Choo C."/>
            <person name="Paponov I."/>
            <person name="Finkler A."/>
            <person name="Soon Heng Tan C."/>
            <person name="Hutchins A.P."/>
            <person name="Weinmeier T."/>
            <person name="Rattei T."/>
            <person name="Chu J.S."/>
            <person name="Gimenez G."/>
            <person name="Irimia M."/>
            <person name="Rigden D.J."/>
            <person name="Fitzpatrick D.A."/>
            <person name="Lorenzo-Morales J."/>
            <person name="Bateman A."/>
            <person name="Chiu C.H."/>
            <person name="Tang P."/>
            <person name="Hegemann P."/>
            <person name="Fromm H."/>
            <person name="Raoult D."/>
            <person name="Greub G."/>
            <person name="Miranda-Saavedra D."/>
            <person name="Chen N."/>
            <person name="Nash P."/>
            <person name="Ginger M.L."/>
            <person name="Horn M."/>
            <person name="Schaap P."/>
            <person name="Caler L."/>
            <person name="Loftus B."/>
        </authorList>
    </citation>
    <scope>NUCLEOTIDE SEQUENCE [LARGE SCALE GENOMIC DNA]</scope>
    <source>
        <strain evidence="2 3">Neff</strain>
    </source>
</reference>
<feature type="compositionally biased region" description="Low complexity" evidence="1">
    <location>
        <begin position="11"/>
        <end position="25"/>
    </location>
</feature>
<feature type="compositionally biased region" description="Low complexity" evidence="1">
    <location>
        <begin position="214"/>
        <end position="224"/>
    </location>
</feature>
<feature type="region of interest" description="Disordered" evidence="1">
    <location>
        <begin position="1"/>
        <end position="230"/>
    </location>
</feature>
<feature type="compositionally biased region" description="Basic and acidic residues" evidence="1">
    <location>
        <begin position="109"/>
        <end position="125"/>
    </location>
</feature>
<evidence type="ECO:0000256" key="1">
    <source>
        <dbReference type="SAM" id="MobiDB-lite"/>
    </source>
</evidence>
<protein>
    <submittedName>
        <fullName evidence="2">Uncharacterized protein</fullName>
    </submittedName>
</protein>
<name>L8H2X3_ACACF</name>
<sequence>MDRLRRKRDTAATPAAGSSTAGVASRTRAATRDQKIQKAKEAEKEGKENKKVIASSAAKPKSKESAASKISNVKENARIPGGSSRRAAPSNVAAPAATTATKAPHPSTHRLEEPVKVPPRPRREVATAAKAGKASPGSPRKRKKAEATSSTKGSAAIEEEDPKRARCRGRQEDVLAEKTPPTGPPAALLASPVAPGTPLYPRLDVETSTPPSSPAAAARSLSPRGQPGPAAASYGVIPFSVSTEEALATFTQWKSNLWYVMFAPSDFNEATENPVVEKVWVPYHAMTVAVDATLIATTTTTAPTVATTSTSTPTKTPPRAPRQQQVACELSGTERIFVCAAQFEDERRRLKHVEDEELLASEEEVISEARRRDEGGVVRLGLAKDGLMRLVDGELRQRLERKGKAEICQHHQVAGVAMKEADIKHTKMDKLRVRIEKDRAVLMPVYVISYHYGTTADEPSVGCSTSSHGTAGQGRARFVFLVNGTTRKCWGERPWGMGTLLSKGIGALTSILGTDDEDRIGLVEGALLRRVDCSPHYERDSLYLVFPPSHSYLITSAPGWIRLKNCSGDSGDADGHHVELLSWRRKGERPLGRFTLAPGQEEVFDFRVTIITTFLKIDEVYNSHWRLMMVMQGRWCIEVRASAKLRSSSPVQVVGFETTGGGGYGNKLNMHHEGLW</sequence>
<dbReference type="GeneID" id="14920724"/>
<feature type="compositionally biased region" description="Basic and acidic residues" evidence="1">
    <location>
        <begin position="30"/>
        <end position="51"/>
    </location>
</feature>
<dbReference type="EMBL" id="KB007928">
    <property type="protein sequence ID" value="ELR19889.1"/>
    <property type="molecule type" value="Genomic_DNA"/>
</dbReference>
<feature type="compositionally biased region" description="Low complexity" evidence="1">
    <location>
        <begin position="83"/>
        <end position="106"/>
    </location>
</feature>
<dbReference type="OrthoDB" id="20439at2759"/>
<feature type="compositionally biased region" description="Low complexity" evidence="1">
    <location>
        <begin position="185"/>
        <end position="194"/>
    </location>
</feature>
<keyword evidence="3" id="KW-1185">Reference proteome</keyword>
<dbReference type="Proteomes" id="UP000011083">
    <property type="component" value="Unassembled WGS sequence"/>
</dbReference>
<dbReference type="STRING" id="1257118.L8H2X3"/>
<feature type="compositionally biased region" description="Basic and acidic residues" evidence="1">
    <location>
        <begin position="161"/>
        <end position="176"/>
    </location>
</feature>
<dbReference type="OMA" id="CTHMIES"/>
<dbReference type="KEGG" id="acan:ACA1_050470"/>
<gene>
    <name evidence="2" type="ORF">ACA1_050470</name>
</gene>
<dbReference type="VEuPathDB" id="AmoebaDB:ACA1_050470"/>
<evidence type="ECO:0000313" key="2">
    <source>
        <dbReference type="EMBL" id="ELR19889.1"/>
    </source>
</evidence>
<accession>L8H2X3</accession>
<proteinExistence type="predicted"/>
<dbReference type="AlphaFoldDB" id="L8H2X3"/>
<dbReference type="RefSeq" id="XP_004341994.1">
    <property type="nucleotide sequence ID" value="XM_004341945.1"/>
</dbReference>
<organism evidence="2 3">
    <name type="scientific">Acanthamoeba castellanii (strain ATCC 30010 / Neff)</name>
    <dbReference type="NCBI Taxonomy" id="1257118"/>
    <lineage>
        <taxon>Eukaryota</taxon>
        <taxon>Amoebozoa</taxon>
        <taxon>Discosea</taxon>
        <taxon>Longamoebia</taxon>
        <taxon>Centramoebida</taxon>
        <taxon>Acanthamoebidae</taxon>
        <taxon>Acanthamoeba</taxon>
    </lineage>
</organism>